<comment type="caution">
    <text evidence="4">The sequence shown here is derived from an EMBL/GenBank/DDBJ whole genome shotgun (WGS) entry which is preliminary data.</text>
</comment>
<dbReference type="GO" id="GO:0008972">
    <property type="term" value="F:phosphomethylpyrimidine kinase activity"/>
    <property type="evidence" value="ECO:0007669"/>
    <property type="project" value="InterPro"/>
</dbReference>
<keyword evidence="4" id="KW-0418">Kinase</keyword>
<proteinExistence type="predicted"/>
<dbReference type="EC" id="2.7.1.49" evidence="2"/>
<evidence type="ECO:0000313" key="4">
    <source>
        <dbReference type="EMBL" id="SDX17173.1"/>
    </source>
</evidence>
<dbReference type="GO" id="GO:0009228">
    <property type="term" value="P:thiamine biosynthetic process"/>
    <property type="evidence" value="ECO:0007669"/>
    <property type="project" value="InterPro"/>
</dbReference>
<dbReference type="Gene3D" id="3.40.1190.20">
    <property type="match status" value="1"/>
</dbReference>
<dbReference type="GO" id="GO:0008902">
    <property type="term" value="F:hydroxymethylpyrimidine kinase activity"/>
    <property type="evidence" value="ECO:0007669"/>
    <property type="project" value="UniProtKB-EC"/>
</dbReference>
<dbReference type="PANTHER" id="PTHR20858:SF17">
    <property type="entry name" value="HYDROXYMETHYLPYRIMIDINE_PHOSPHOMETHYLPYRIMIDINE KINASE THI20-RELATED"/>
    <property type="match status" value="1"/>
</dbReference>
<dbReference type="EMBL" id="FNNO01000010">
    <property type="protein sequence ID" value="SDX17173.1"/>
    <property type="molecule type" value="Genomic_DNA"/>
</dbReference>
<evidence type="ECO:0000313" key="5">
    <source>
        <dbReference type="Proteomes" id="UP000198711"/>
    </source>
</evidence>
<accession>A0A8X8IFW7</accession>
<keyword evidence="4" id="KW-0808">Transferase</keyword>
<dbReference type="AlphaFoldDB" id="A0A8X8IFW7"/>
<evidence type="ECO:0000259" key="3">
    <source>
        <dbReference type="Pfam" id="PF08543"/>
    </source>
</evidence>
<feature type="domain" description="Pyridoxamine kinase/Phosphomethylpyrimidine kinase" evidence="3">
    <location>
        <begin position="7"/>
        <end position="245"/>
    </location>
</feature>
<dbReference type="SUPFAM" id="SSF53613">
    <property type="entry name" value="Ribokinase-like"/>
    <property type="match status" value="1"/>
</dbReference>
<name>A0A8X8IFW7_9BACT</name>
<reference evidence="4 5" key="1">
    <citation type="submission" date="2016-10" db="EMBL/GenBank/DDBJ databases">
        <authorList>
            <person name="Varghese N."/>
            <person name="Submissions S."/>
        </authorList>
    </citation>
    <scope>NUCLEOTIDE SEQUENCE [LARGE SCALE GENOMIC DNA]</scope>
    <source>
        <strain evidence="4 5">DSM 25353</strain>
    </source>
</reference>
<organism evidence="4 5">
    <name type="scientific">Hydrobacter penzbergensis</name>
    <dbReference type="NCBI Taxonomy" id="1235997"/>
    <lineage>
        <taxon>Bacteria</taxon>
        <taxon>Pseudomonadati</taxon>
        <taxon>Bacteroidota</taxon>
        <taxon>Chitinophagia</taxon>
        <taxon>Chitinophagales</taxon>
        <taxon>Chitinophagaceae</taxon>
        <taxon>Hydrobacter</taxon>
    </lineage>
</organism>
<dbReference type="InterPro" id="IPR013749">
    <property type="entry name" value="PM/HMP-P_kinase-1"/>
</dbReference>
<evidence type="ECO:0000256" key="2">
    <source>
        <dbReference type="ARBA" id="ARBA00012135"/>
    </source>
</evidence>
<dbReference type="InterPro" id="IPR004399">
    <property type="entry name" value="HMP/HMP-P_kinase_dom"/>
</dbReference>
<dbReference type="Proteomes" id="UP000198711">
    <property type="component" value="Unassembled WGS sequence"/>
</dbReference>
<evidence type="ECO:0000256" key="1">
    <source>
        <dbReference type="ARBA" id="ARBA00004948"/>
    </source>
</evidence>
<dbReference type="InterPro" id="IPR029056">
    <property type="entry name" value="Ribokinase-like"/>
</dbReference>
<dbReference type="GO" id="GO:0005829">
    <property type="term" value="C:cytosol"/>
    <property type="evidence" value="ECO:0007669"/>
    <property type="project" value="TreeGrafter"/>
</dbReference>
<comment type="pathway">
    <text evidence="1">Cofactor biosynthesis; thiamine diphosphate biosynthesis.</text>
</comment>
<sequence length="251" mass="27626">MSIAGFDPSGGAGILADIKTIEANGGYGLGVLSANTFQNDIAFEKTEWIPVETIKEQLTVLFKRFQTHHYKIGLIESLEVLEELVTFIKAHHAGAVITWDPILKASAGFSFHDRIDKRRLQAVMKQISVITPNIPEAEQLFGEGAALHQQLLENSEYCAIYLKGGHATEVMATDTLYAEHTTYTYQQPRIAYGEKHGSGCVLSAALATQLALGKDLPTAAENAGRYTHLFLSSNQTLLGYHQYPVHHETNQ</sequence>
<keyword evidence="5" id="KW-1185">Reference proteome</keyword>
<dbReference type="CDD" id="cd01169">
    <property type="entry name" value="HMPP_kinase"/>
    <property type="match status" value="1"/>
</dbReference>
<gene>
    <name evidence="4" type="ORF">SAMN05444410_11034</name>
</gene>
<protein>
    <recommendedName>
        <fullName evidence="2">hydroxymethylpyrimidine kinase</fullName>
        <ecNumber evidence="2">2.7.1.49</ecNumber>
    </recommendedName>
</protein>
<dbReference type="Pfam" id="PF08543">
    <property type="entry name" value="Phos_pyr_kin"/>
    <property type="match status" value="1"/>
</dbReference>
<dbReference type="PANTHER" id="PTHR20858">
    <property type="entry name" value="PHOSPHOMETHYLPYRIMIDINE KINASE"/>
    <property type="match status" value="1"/>
</dbReference>